<dbReference type="eggNOG" id="COG1887">
    <property type="taxonomic scope" value="Bacteria"/>
</dbReference>
<dbReference type="Gene3D" id="3.40.50.12580">
    <property type="match status" value="1"/>
</dbReference>
<dbReference type="PATRIC" id="fig|1261.5.peg.32"/>
<dbReference type="InterPro" id="IPR043148">
    <property type="entry name" value="TagF_C"/>
</dbReference>
<sequence>MSKLEKITRLSKQALDMYKYKKLSKKYIDDPKYKDMWLISERGVEAKDNGFAFFKYLRTNHPEVNAWYVIDPSYELDYEKVKPYGNIIEFNSLDHKIAFILCKYAISTHTGYLEPWSYKLYKMLIDRNDEKFFVFMQHGVIFANLSDYLNGSNKFDLFITTTKREYEYLSSDVYGFDDGVVVKTGIARYDNLLDFKTKNQILLMPTWRKGLVIPSYMNKGVGDKEAFKKSDYFKAWNSFINNKRLVKMLDDNDIDLIFYPHFEMQPYLDCFDMSSDRVVFADKDKYDVQTLLKESKMMITDLSSVLFDMAYMKKPVIYYQKVKEDCYREGYMDFATEAFGELVFEEGDLMDCLEYYFENDFVMKKEFEDRVDATFTYRDSKNSQRIYEEILKLKK</sequence>
<keyword evidence="1" id="KW-0808">Transferase</keyword>
<dbReference type="STRING" id="1261.HMPREF3195_00032"/>
<gene>
    <name evidence="2" type="primary">tagF</name>
    <name evidence="1" type="ORF">HMPREF3195_00032</name>
    <name evidence="2" type="ORF">NCTC11460_00701</name>
</gene>
<evidence type="ECO:0000313" key="1">
    <source>
        <dbReference type="EMBL" id="KXI14843.1"/>
    </source>
</evidence>
<dbReference type="Pfam" id="PF04464">
    <property type="entry name" value="Glyphos_transf"/>
    <property type="match status" value="1"/>
</dbReference>
<dbReference type="EMBL" id="LSQZ01000001">
    <property type="protein sequence ID" value="KXI14843.1"/>
    <property type="molecule type" value="Genomic_DNA"/>
</dbReference>
<dbReference type="AlphaFoldDB" id="A0A135YZN1"/>
<evidence type="ECO:0000313" key="3">
    <source>
        <dbReference type="Proteomes" id="UP000070326"/>
    </source>
</evidence>
<dbReference type="Proteomes" id="UP000070326">
    <property type="component" value="Unassembled WGS sequence"/>
</dbReference>
<reference evidence="1 3" key="1">
    <citation type="submission" date="2016-02" db="EMBL/GenBank/DDBJ databases">
        <authorList>
            <person name="Wen L."/>
            <person name="He K."/>
            <person name="Yang H."/>
        </authorList>
    </citation>
    <scope>NUCLEOTIDE SEQUENCE [LARGE SCALE GENOMIC DNA]</scope>
    <source>
        <strain evidence="1 3">MJR8628A</strain>
    </source>
</reference>
<organism evidence="1 3">
    <name type="scientific">Peptostreptococcus anaerobius</name>
    <dbReference type="NCBI Taxonomy" id="1261"/>
    <lineage>
        <taxon>Bacteria</taxon>
        <taxon>Bacillati</taxon>
        <taxon>Bacillota</taxon>
        <taxon>Clostridia</taxon>
        <taxon>Peptostreptococcales</taxon>
        <taxon>Peptostreptococcaceae</taxon>
        <taxon>Peptostreptococcus</taxon>
    </lineage>
</organism>
<name>A0A135YZN1_9FIRM</name>
<dbReference type="RefSeq" id="WP_002842837.1">
    <property type="nucleotide sequence ID" value="NZ_CAMPYD010000001.1"/>
</dbReference>
<evidence type="ECO:0000313" key="2">
    <source>
        <dbReference type="EMBL" id="SUB60787.1"/>
    </source>
</evidence>
<dbReference type="EC" id="2.7.8.12" evidence="2"/>
<proteinExistence type="predicted"/>
<dbReference type="EMBL" id="UGTB01000004">
    <property type="protein sequence ID" value="SUB60787.1"/>
    <property type="molecule type" value="Genomic_DNA"/>
</dbReference>
<accession>A0A135YZN1</accession>
<dbReference type="SUPFAM" id="SSF53756">
    <property type="entry name" value="UDP-Glycosyltransferase/glycogen phosphorylase"/>
    <property type="match status" value="1"/>
</dbReference>
<dbReference type="Proteomes" id="UP000255101">
    <property type="component" value="Unassembled WGS sequence"/>
</dbReference>
<reference evidence="2 4" key="2">
    <citation type="submission" date="2018-06" db="EMBL/GenBank/DDBJ databases">
        <authorList>
            <consortium name="Pathogen Informatics"/>
            <person name="Doyle S."/>
        </authorList>
    </citation>
    <scope>NUCLEOTIDE SEQUENCE [LARGE SCALE GENOMIC DNA]</scope>
    <source>
        <strain evidence="2 4">NCTC11460</strain>
    </source>
</reference>
<dbReference type="GO" id="GO:0016020">
    <property type="term" value="C:membrane"/>
    <property type="evidence" value="ECO:0007669"/>
    <property type="project" value="InterPro"/>
</dbReference>
<protein>
    <submittedName>
        <fullName evidence="1">CDP-glycerol:poly(Glycerophosphate) glycerophosphotransferase</fullName>
        <ecNumber evidence="2">2.7.8.12</ecNumber>
    </submittedName>
</protein>
<dbReference type="GeneID" id="79842029"/>
<dbReference type="InterPro" id="IPR007554">
    <property type="entry name" value="Glycerophosphate_synth"/>
</dbReference>
<dbReference type="GO" id="GO:0047355">
    <property type="term" value="F:CDP-glycerol glycerophosphotransferase activity"/>
    <property type="evidence" value="ECO:0007669"/>
    <property type="project" value="UniProtKB-EC"/>
</dbReference>
<evidence type="ECO:0000313" key="4">
    <source>
        <dbReference type="Proteomes" id="UP000255101"/>
    </source>
</evidence>